<dbReference type="Proteomes" id="UP000499080">
    <property type="component" value="Unassembled WGS sequence"/>
</dbReference>
<dbReference type="Gene3D" id="3.60.20.10">
    <property type="entry name" value="Glutamine Phosphoribosylpyrophosphate, subunit 1, domain 1"/>
    <property type="match status" value="1"/>
</dbReference>
<sequence length="32" mass="3317">DGVVLGSDTRATVGSLVAVKNNKKIGYLVPNM</sequence>
<keyword evidence="1" id="KW-0647">Proteasome</keyword>
<comment type="caution">
    <text evidence="1">The sequence shown here is derived from an EMBL/GenBank/DDBJ whole genome shotgun (WGS) entry which is preliminary data.</text>
</comment>
<organism evidence="1 2">
    <name type="scientific">Araneus ventricosus</name>
    <name type="common">Orbweaver spider</name>
    <name type="synonym">Epeira ventricosa</name>
    <dbReference type="NCBI Taxonomy" id="182803"/>
    <lineage>
        <taxon>Eukaryota</taxon>
        <taxon>Metazoa</taxon>
        <taxon>Ecdysozoa</taxon>
        <taxon>Arthropoda</taxon>
        <taxon>Chelicerata</taxon>
        <taxon>Arachnida</taxon>
        <taxon>Araneae</taxon>
        <taxon>Araneomorphae</taxon>
        <taxon>Entelegynae</taxon>
        <taxon>Araneoidea</taxon>
        <taxon>Araneidae</taxon>
        <taxon>Araneus</taxon>
    </lineage>
</organism>
<feature type="non-terminal residue" evidence="1">
    <location>
        <position position="32"/>
    </location>
</feature>
<protein>
    <submittedName>
        <fullName evidence="1">Proteasome subunit beta type-7</fullName>
    </submittedName>
</protein>
<dbReference type="OrthoDB" id="429533at2759"/>
<evidence type="ECO:0000313" key="1">
    <source>
        <dbReference type="EMBL" id="GBO15770.1"/>
    </source>
</evidence>
<proteinExistence type="predicted"/>
<gene>
    <name evidence="1" type="primary">PSMB7_1</name>
    <name evidence="1" type="ORF">AVEN_248928_1</name>
</gene>
<evidence type="ECO:0000313" key="2">
    <source>
        <dbReference type="Proteomes" id="UP000499080"/>
    </source>
</evidence>
<name>A0A4Y2UW20_ARAVE</name>
<dbReference type="EMBL" id="BGPR01039746">
    <property type="protein sequence ID" value="GBO15770.1"/>
    <property type="molecule type" value="Genomic_DNA"/>
</dbReference>
<feature type="non-terminal residue" evidence="1">
    <location>
        <position position="1"/>
    </location>
</feature>
<accession>A0A4Y2UW20</accession>
<keyword evidence="2" id="KW-1185">Reference proteome</keyword>
<dbReference type="SUPFAM" id="SSF56235">
    <property type="entry name" value="N-terminal nucleophile aminohydrolases (Ntn hydrolases)"/>
    <property type="match status" value="1"/>
</dbReference>
<reference evidence="1 2" key="1">
    <citation type="journal article" date="2019" name="Sci. Rep.">
        <title>Orb-weaving spider Araneus ventricosus genome elucidates the spidroin gene catalogue.</title>
        <authorList>
            <person name="Kono N."/>
            <person name="Nakamura H."/>
            <person name="Ohtoshi R."/>
            <person name="Moran D.A.P."/>
            <person name="Shinohara A."/>
            <person name="Yoshida Y."/>
            <person name="Fujiwara M."/>
            <person name="Mori M."/>
            <person name="Tomita M."/>
            <person name="Arakawa K."/>
        </authorList>
    </citation>
    <scope>NUCLEOTIDE SEQUENCE [LARGE SCALE GENOMIC DNA]</scope>
</reference>
<dbReference type="GO" id="GO:0000502">
    <property type="term" value="C:proteasome complex"/>
    <property type="evidence" value="ECO:0007669"/>
    <property type="project" value="UniProtKB-KW"/>
</dbReference>
<dbReference type="InterPro" id="IPR029055">
    <property type="entry name" value="Ntn_hydrolases_N"/>
</dbReference>
<dbReference type="AlphaFoldDB" id="A0A4Y2UW20"/>